<evidence type="ECO:0000313" key="8">
    <source>
        <dbReference type="Proteomes" id="UP000199666"/>
    </source>
</evidence>
<keyword evidence="4" id="KW-0238">DNA-binding</keyword>
<dbReference type="Pfam" id="PF05192">
    <property type="entry name" value="MutS_III"/>
    <property type="match status" value="1"/>
</dbReference>
<dbReference type="InterPro" id="IPR007696">
    <property type="entry name" value="DNA_mismatch_repair_MutS_core"/>
</dbReference>
<dbReference type="AlphaFoldDB" id="A0A1I2XYH4"/>
<dbReference type="Gene3D" id="1.10.1420.10">
    <property type="match status" value="1"/>
</dbReference>
<protein>
    <submittedName>
        <fullName evidence="7">MutS domain III</fullName>
    </submittedName>
</protein>
<organism evidence="7 8">
    <name type="scientific">Pedobacter insulae</name>
    <dbReference type="NCBI Taxonomy" id="414048"/>
    <lineage>
        <taxon>Bacteria</taxon>
        <taxon>Pseudomonadati</taxon>
        <taxon>Bacteroidota</taxon>
        <taxon>Sphingobacteriia</taxon>
        <taxon>Sphingobacteriales</taxon>
        <taxon>Sphingobacteriaceae</taxon>
        <taxon>Pedobacter</taxon>
    </lineage>
</organism>
<dbReference type="GO" id="GO:0030983">
    <property type="term" value="F:mismatched DNA binding"/>
    <property type="evidence" value="ECO:0007669"/>
    <property type="project" value="InterPro"/>
</dbReference>
<dbReference type="InterPro" id="IPR045076">
    <property type="entry name" value="MutS"/>
</dbReference>
<dbReference type="SUPFAM" id="SSF48334">
    <property type="entry name" value="DNA repair protein MutS, domain III"/>
    <property type="match status" value="2"/>
</dbReference>
<dbReference type="GO" id="GO:0005524">
    <property type="term" value="F:ATP binding"/>
    <property type="evidence" value="ECO:0007669"/>
    <property type="project" value="UniProtKB-KW"/>
</dbReference>
<dbReference type="InterPro" id="IPR000432">
    <property type="entry name" value="DNA_mismatch_repair_MutS_C"/>
</dbReference>
<dbReference type="OrthoDB" id="1097361at2"/>
<dbReference type="GO" id="GO:0006298">
    <property type="term" value="P:mismatch repair"/>
    <property type="evidence" value="ECO:0007669"/>
    <property type="project" value="InterPro"/>
</dbReference>
<feature type="domain" description="DNA mismatch repair proteins mutS family" evidence="6">
    <location>
        <begin position="258"/>
        <end position="442"/>
    </location>
</feature>
<keyword evidence="5" id="KW-0227">DNA damage</keyword>
<evidence type="ECO:0000256" key="3">
    <source>
        <dbReference type="ARBA" id="ARBA00022840"/>
    </source>
</evidence>
<dbReference type="STRING" id="414048.SAMN04489864_106122"/>
<keyword evidence="5" id="KW-0234">DNA repair</keyword>
<evidence type="ECO:0000256" key="1">
    <source>
        <dbReference type="ARBA" id="ARBA00006271"/>
    </source>
</evidence>
<dbReference type="GO" id="GO:0140664">
    <property type="term" value="F:ATP-dependent DNA damage sensor activity"/>
    <property type="evidence" value="ECO:0007669"/>
    <property type="project" value="InterPro"/>
</dbReference>
<dbReference type="InterPro" id="IPR036187">
    <property type="entry name" value="DNA_mismatch_repair_MutS_sf"/>
</dbReference>
<dbReference type="InterPro" id="IPR027417">
    <property type="entry name" value="P-loop_NTPase"/>
</dbReference>
<keyword evidence="3" id="KW-0067">ATP-binding</keyword>
<keyword evidence="2" id="KW-0547">Nucleotide-binding</keyword>
<accession>A0A1I2XYH4</accession>
<evidence type="ECO:0000259" key="6">
    <source>
        <dbReference type="SMART" id="SM00534"/>
    </source>
</evidence>
<dbReference type="PANTHER" id="PTHR11361">
    <property type="entry name" value="DNA MISMATCH REPAIR PROTEIN MUTS FAMILY MEMBER"/>
    <property type="match status" value="1"/>
</dbReference>
<name>A0A1I2XYH4_9SPHI</name>
<evidence type="ECO:0000313" key="7">
    <source>
        <dbReference type="EMBL" id="SFH18513.1"/>
    </source>
</evidence>
<dbReference type="PANTHER" id="PTHR11361:SF34">
    <property type="entry name" value="DNA MISMATCH REPAIR PROTEIN MSH1, MITOCHONDRIAL"/>
    <property type="match status" value="1"/>
</dbReference>
<dbReference type="Proteomes" id="UP000199666">
    <property type="component" value="Unassembled WGS sequence"/>
</dbReference>
<proteinExistence type="inferred from homology"/>
<dbReference type="SMART" id="SM00534">
    <property type="entry name" value="MUTSac"/>
    <property type="match status" value="1"/>
</dbReference>
<keyword evidence="8" id="KW-1185">Reference proteome</keyword>
<dbReference type="SUPFAM" id="SSF52540">
    <property type="entry name" value="P-loop containing nucleoside triphosphate hydrolases"/>
    <property type="match status" value="1"/>
</dbReference>
<gene>
    <name evidence="7" type="ORF">SAMN04489864_106122</name>
</gene>
<comment type="similarity">
    <text evidence="1">Belongs to the DNA mismatch repair MutS family.</text>
</comment>
<sequence length="442" mass="49921">MDFKMDEQTYGDLNVFGGSENNFSLFALFKKTKTVGGRALMEHWMRNPSNSIEELQKRTAAINYFSSSVNELLIDHDQFDLILHYVNYDRGFLRSNILDSFFPWLSNRIKANQNYYVVQVGIKHLLVLLKYADELSSQFIDLHAPARLQELAIKIHTILEKPGIRYATSLSHKTQFSFRQLGKLDTLIRRENRLTVLELLALFYELDVFEGLAKVAKERAFCIPTYLEDGPISIAISGLFHPALAEPIKNDLKIDHQNNLIFLSGSNMAGKSSLLKSIGIAVYLAHLGFPVPAASMQTVVFNGLITTINLADMIESGLSHYYSEVMRVKKIALLLTERKRMFIILDELFKGTNAQDAFDASLLVVNGLAVIPNSIFIVSSHITALADELKAKNIAFKYLEHLIVDEKPKFTYQLKTGVSTNGIGMYFIERENILGLLAEARN</sequence>
<evidence type="ECO:0000256" key="4">
    <source>
        <dbReference type="ARBA" id="ARBA00023125"/>
    </source>
</evidence>
<dbReference type="EMBL" id="FOPP01000006">
    <property type="protein sequence ID" value="SFH18513.1"/>
    <property type="molecule type" value="Genomic_DNA"/>
</dbReference>
<reference evidence="7 8" key="1">
    <citation type="submission" date="2016-10" db="EMBL/GenBank/DDBJ databases">
        <authorList>
            <person name="de Groot N.N."/>
        </authorList>
    </citation>
    <scope>NUCLEOTIDE SEQUENCE [LARGE SCALE GENOMIC DNA]</scope>
    <source>
        <strain evidence="7 8">DSM 18684</strain>
    </source>
</reference>
<dbReference type="Gene3D" id="3.40.50.300">
    <property type="entry name" value="P-loop containing nucleotide triphosphate hydrolases"/>
    <property type="match status" value="1"/>
</dbReference>
<dbReference type="Pfam" id="PF00488">
    <property type="entry name" value="MutS_V"/>
    <property type="match status" value="1"/>
</dbReference>
<dbReference type="RefSeq" id="WP_090994186.1">
    <property type="nucleotide sequence ID" value="NZ_FOPP01000006.1"/>
</dbReference>
<evidence type="ECO:0000256" key="2">
    <source>
        <dbReference type="ARBA" id="ARBA00022741"/>
    </source>
</evidence>
<evidence type="ECO:0000256" key="5">
    <source>
        <dbReference type="ARBA" id="ARBA00023204"/>
    </source>
</evidence>